<evidence type="ECO:0000256" key="1">
    <source>
        <dbReference type="SAM" id="Phobius"/>
    </source>
</evidence>
<accession>A0AAE3XNL4</accession>
<feature type="transmembrane region" description="Helical" evidence="1">
    <location>
        <begin position="75"/>
        <end position="94"/>
    </location>
</feature>
<dbReference type="AlphaFoldDB" id="A0AAE3XNL4"/>
<feature type="transmembrane region" description="Helical" evidence="1">
    <location>
        <begin position="17"/>
        <end position="37"/>
    </location>
</feature>
<organism evidence="2 3">
    <name type="scientific">Aureibacter tunicatorum</name>
    <dbReference type="NCBI Taxonomy" id="866807"/>
    <lineage>
        <taxon>Bacteria</taxon>
        <taxon>Pseudomonadati</taxon>
        <taxon>Bacteroidota</taxon>
        <taxon>Cytophagia</taxon>
        <taxon>Cytophagales</taxon>
        <taxon>Persicobacteraceae</taxon>
        <taxon>Aureibacter</taxon>
    </lineage>
</organism>
<keyword evidence="1" id="KW-0472">Membrane</keyword>
<keyword evidence="1" id="KW-0812">Transmembrane</keyword>
<evidence type="ECO:0000313" key="2">
    <source>
        <dbReference type="EMBL" id="MDR6240257.1"/>
    </source>
</evidence>
<protein>
    <submittedName>
        <fullName evidence="2">Uncharacterized protein with PQ loop repeat</fullName>
    </submittedName>
</protein>
<keyword evidence="3" id="KW-1185">Reference proteome</keyword>
<gene>
    <name evidence="2" type="ORF">HNQ88_003323</name>
</gene>
<dbReference type="Proteomes" id="UP001185092">
    <property type="component" value="Unassembled WGS sequence"/>
</dbReference>
<dbReference type="EMBL" id="JAVDQD010000004">
    <property type="protein sequence ID" value="MDR6240257.1"/>
    <property type="molecule type" value="Genomic_DNA"/>
</dbReference>
<reference evidence="2" key="1">
    <citation type="submission" date="2023-07" db="EMBL/GenBank/DDBJ databases">
        <title>Genomic Encyclopedia of Type Strains, Phase IV (KMG-IV): sequencing the most valuable type-strain genomes for metagenomic binning, comparative biology and taxonomic classification.</title>
        <authorList>
            <person name="Goeker M."/>
        </authorList>
    </citation>
    <scope>NUCLEOTIDE SEQUENCE</scope>
    <source>
        <strain evidence="2">DSM 26174</strain>
    </source>
</reference>
<sequence>MRELIKNANHRERIEDVMLFIGLIGPFAAMPQLYKIFISHDGYAHGVSFVTWLIYAFLAAFWSIYGLVFGKRALFLSNMLTSIIDFIIVGRLFWIGCFL</sequence>
<feature type="transmembrane region" description="Helical" evidence="1">
    <location>
        <begin position="49"/>
        <end position="68"/>
    </location>
</feature>
<keyword evidence="1" id="KW-1133">Transmembrane helix</keyword>
<comment type="caution">
    <text evidence="2">The sequence shown here is derived from an EMBL/GenBank/DDBJ whole genome shotgun (WGS) entry which is preliminary data.</text>
</comment>
<name>A0AAE3XNL4_9BACT</name>
<dbReference type="RefSeq" id="WP_309940158.1">
    <property type="nucleotide sequence ID" value="NZ_AP025305.1"/>
</dbReference>
<proteinExistence type="predicted"/>
<dbReference type="Gene3D" id="1.20.1280.290">
    <property type="match status" value="1"/>
</dbReference>
<evidence type="ECO:0000313" key="3">
    <source>
        <dbReference type="Proteomes" id="UP001185092"/>
    </source>
</evidence>